<comment type="caution">
    <text evidence="1">The sequence shown here is derived from an EMBL/GenBank/DDBJ whole genome shotgun (WGS) entry which is preliminary data.</text>
</comment>
<evidence type="ECO:0000313" key="2">
    <source>
        <dbReference type="Proteomes" id="UP001163603"/>
    </source>
</evidence>
<accession>A0ACC0Z6R4</accession>
<gene>
    <name evidence="1" type="ORF">Pint_03918</name>
</gene>
<proteinExistence type="predicted"/>
<evidence type="ECO:0000313" key="1">
    <source>
        <dbReference type="EMBL" id="KAJ0045598.1"/>
    </source>
</evidence>
<dbReference type="Proteomes" id="UP001163603">
    <property type="component" value="Chromosome 3"/>
</dbReference>
<dbReference type="EMBL" id="CM047738">
    <property type="protein sequence ID" value="KAJ0045598.1"/>
    <property type="molecule type" value="Genomic_DNA"/>
</dbReference>
<reference evidence="2" key="1">
    <citation type="journal article" date="2023" name="G3 (Bethesda)">
        <title>Genome assembly and association tests identify interacting loci associated with vigor, precocity, and sex in interspecific pistachio rootstocks.</title>
        <authorList>
            <person name="Palmer W."/>
            <person name="Jacygrad E."/>
            <person name="Sagayaradj S."/>
            <person name="Cavanaugh K."/>
            <person name="Han R."/>
            <person name="Bertier L."/>
            <person name="Beede B."/>
            <person name="Kafkas S."/>
            <person name="Golino D."/>
            <person name="Preece J."/>
            <person name="Michelmore R."/>
        </authorList>
    </citation>
    <scope>NUCLEOTIDE SEQUENCE [LARGE SCALE GENOMIC DNA]</scope>
</reference>
<name>A0ACC0Z6R4_9ROSI</name>
<sequence>METAAAADGVISVALDGEYKDKVVVIGDGVDAADLAIQLNKKLGHASLEMVEEVQENVGNENEDQATQPPSSPSSPTTPYPPCYYQTSGEYELFRVVIDPQPSPLHHHVNCNSVISPLLLHPLWFKYLQIVP</sequence>
<protein>
    <submittedName>
        <fullName evidence="1">Uncharacterized protein</fullName>
    </submittedName>
</protein>
<organism evidence="1 2">
    <name type="scientific">Pistacia integerrima</name>
    <dbReference type="NCBI Taxonomy" id="434235"/>
    <lineage>
        <taxon>Eukaryota</taxon>
        <taxon>Viridiplantae</taxon>
        <taxon>Streptophyta</taxon>
        <taxon>Embryophyta</taxon>
        <taxon>Tracheophyta</taxon>
        <taxon>Spermatophyta</taxon>
        <taxon>Magnoliopsida</taxon>
        <taxon>eudicotyledons</taxon>
        <taxon>Gunneridae</taxon>
        <taxon>Pentapetalae</taxon>
        <taxon>rosids</taxon>
        <taxon>malvids</taxon>
        <taxon>Sapindales</taxon>
        <taxon>Anacardiaceae</taxon>
        <taxon>Pistacia</taxon>
    </lineage>
</organism>
<keyword evidence="2" id="KW-1185">Reference proteome</keyword>